<dbReference type="PANTHER" id="PTHR11139:SF69">
    <property type="entry name" value="SERINE_THREONINE-PROTEIN KINASE ATR"/>
    <property type="match status" value="1"/>
</dbReference>
<evidence type="ECO:0000256" key="4">
    <source>
        <dbReference type="ARBA" id="ARBA00022527"/>
    </source>
</evidence>
<dbReference type="PROSITE" id="PS51190">
    <property type="entry name" value="FATC"/>
    <property type="match status" value="1"/>
</dbReference>
<dbReference type="Pfam" id="PF23593">
    <property type="entry name" value="HEAT_ATR"/>
    <property type="match status" value="1"/>
</dbReference>
<dbReference type="Pfam" id="PF02260">
    <property type="entry name" value="FATC"/>
    <property type="match status" value="1"/>
</dbReference>
<feature type="domain" description="FAT" evidence="14">
    <location>
        <begin position="354"/>
        <end position="943"/>
    </location>
</feature>
<dbReference type="SUPFAM" id="SSF56112">
    <property type="entry name" value="Protein kinase-like (PK-like)"/>
    <property type="match status" value="1"/>
</dbReference>
<feature type="domain" description="FATC" evidence="15">
    <location>
        <begin position="1415"/>
        <end position="1447"/>
    </location>
</feature>
<dbReference type="Pfam" id="PF02259">
    <property type="entry name" value="FAT"/>
    <property type="match status" value="1"/>
</dbReference>
<dbReference type="GO" id="GO:0005634">
    <property type="term" value="C:nucleus"/>
    <property type="evidence" value="ECO:0007669"/>
    <property type="project" value="UniProtKB-SubCell"/>
</dbReference>
<keyword evidence="7" id="KW-0227">DNA damage</keyword>
<dbReference type="GO" id="GO:0000723">
    <property type="term" value="P:telomere maintenance"/>
    <property type="evidence" value="ECO:0007669"/>
    <property type="project" value="TreeGrafter"/>
</dbReference>
<dbReference type="InterPro" id="IPR000403">
    <property type="entry name" value="PI3/4_kinase_cat_dom"/>
</dbReference>
<feature type="domain" description="PI3K/PI4K catalytic" evidence="13">
    <location>
        <begin position="1086"/>
        <end position="1395"/>
    </location>
</feature>
<dbReference type="Gene3D" id="1.10.1070.11">
    <property type="entry name" value="Phosphatidylinositol 3-/4-kinase, catalytic domain"/>
    <property type="match status" value="1"/>
</dbReference>
<dbReference type="Pfam" id="PF25030">
    <property type="entry name" value="M-HEAT_ATR"/>
    <property type="match status" value="1"/>
</dbReference>
<dbReference type="Pfam" id="PF00454">
    <property type="entry name" value="PI3_PI4_kinase"/>
    <property type="match status" value="1"/>
</dbReference>
<comment type="similarity">
    <text evidence="2">Belongs to the PI3/PI4-kinase family. ATM subfamily.</text>
</comment>
<sequence>MLWNNPRVQINEFLSPEHEHAPLPKVLGACASLLKESNEEVSELVLHKVINVLDGSIWDDDNCFDNIAAQLVPSLLHTIRNSISAECRRLASLVFGRLGAIDPGRIGLSSSSNSALQIDRRSTSIVFVDAGDPFNVELLERAAAAFSGIVDANAQELCSYSIQMVLRELIGRNGAAGEALWNALSERCHKEVHMLRSSNFTRKGPPKQLPTQRPLVEFATDYMQWMSSWYLTTTKKIRDCHLKALFDSLSGVVESDAVFARFILPQLILQGIIEHNAPIITECEAEMKAVMQRALVEDGWPRLAAHVIFSITDCLERYAIHRLTKKIPSDTVLERTSGLLSRVLNERLPDGTLLAVTAAEKCHCAARALRWCEQYAINQDAQGHNIFDKSQYYSLQRIYSELDDLDGILGAFETIKLNSTPTTNECILAFEANGDYSEALPLYQQSSEQKIPLIKCLLRLNQPFVALSTAEAMLQTEEDPAVLEGIHASQMEAAWHLHQWSRLSELIDKHPAPTSWGATNASILCSLKYKDDNSMNARIESARARLVDSLTAMTIEDSDTYAQAYKYITQLHILAEIEEAKETLCSLKGDHLTPERLTSVLNKWQKRSACVMQCTAVLEPIFIIRRGLLHLTESNLAQAPICELLLHSCRMSRLAGHLQIAWAYLVEAKALNVNHFEVAMEEARFLFEKGNQTQAIGILSTLLEERFSAKVQQLQCVIEEKKKQLTSSSAQLRESLRNEPKEEKDNFVKVQLLLADYSLRAGACSFADLYSKYNALPSIADPSEDLYYRVAIFLDNYLYSKNENLVADKVTLILQAYVRVLTQGRTHLFHVMPRMLTIWLDNAQKKVEEVSTTQQKKPNARDVLNVSRNSSNEEKEIREMNAIMRDAFSRLDHYMFYTAFAQLISRITHPNEEVFNTLKNILAELLMEYPHQCLWQSIAVYRSDQKKQQLRFTRCRTVYDIAKRKDRSGQLQILICQYEYAAAAFIKVAEDAYPAGSHSPFSQKYPFIANYFKTGIMDPTVKISSTCESDPSRPLVVVPLREMIEHALPVAIPNSLSQYPVGESSSAKSSTDIGDSSFSNIYIHSIDEQFIVMKSMVRPKKITLVASDGKRYALMCKAKDELRKDCRLMDINRMVNALLHQNADSRRRQLSVRTYNVVPLQDAGGLIEWIPNLQTYRSVLEPLMTERCLNVMSDKEWFANWIPHGTDEQKYERLVNEYFPRHPVVMADWFRRNFPDPCKWYAARLAFTHTSAVMSMVGFVLGLGDRHGENLLIDVTNGDAIHVDFNLLFNKGENLAVPEVVPFRLTRNIVNGFGVTGVEGAFRRSCETTMRVLRENEAVLHTVLQTFVHDPLLEWMHSEVRAQQLKQRQGVSGSGVKPCNSMAQQQAQEAIEMIRSRLRGNIVSPRIYRNTLDSLPMSVEGQVGKLIQLASDEHNLAKMYIGWCPFL</sequence>
<accession>F1KR84</accession>
<dbReference type="EMBL" id="JI164557">
    <property type="protein sequence ID" value="ADY40388.1"/>
    <property type="molecule type" value="mRNA"/>
</dbReference>
<comment type="subcellular location">
    <subcellularLocation>
        <location evidence="1">Nucleus</location>
    </subcellularLocation>
</comment>
<dbReference type="Gene3D" id="3.30.1010.10">
    <property type="entry name" value="Phosphatidylinositol 3-kinase Catalytic Subunit, Chain A, domain 4"/>
    <property type="match status" value="1"/>
</dbReference>
<name>F1KR84_ASCSU</name>
<dbReference type="PROSITE" id="PS50290">
    <property type="entry name" value="PI3_4_KINASE_3"/>
    <property type="match status" value="1"/>
</dbReference>
<dbReference type="GO" id="GO:0005694">
    <property type="term" value="C:chromosome"/>
    <property type="evidence" value="ECO:0007669"/>
    <property type="project" value="TreeGrafter"/>
</dbReference>
<dbReference type="InterPro" id="IPR018936">
    <property type="entry name" value="PI3/4_kinase_CS"/>
</dbReference>
<evidence type="ECO:0000259" key="14">
    <source>
        <dbReference type="PROSITE" id="PS51189"/>
    </source>
</evidence>
<dbReference type="GO" id="GO:0000077">
    <property type="term" value="P:DNA damage checkpoint signaling"/>
    <property type="evidence" value="ECO:0007669"/>
    <property type="project" value="TreeGrafter"/>
</dbReference>
<dbReference type="InterPro" id="IPR003152">
    <property type="entry name" value="FATC_dom"/>
</dbReference>
<dbReference type="InterPro" id="IPR050517">
    <property type="entry name" value="DDR_Repair_Kinase"/>
</dbReference>
<evidence type="ECO:0000256" key="11">
    <source>
        <dbReference type="ARBA" id="ARBA00023242"/>
    </source>
</evidence>
<organism evidence="16">
    <name type="scientific">Ascaris suum</name>
    <name type="common">Pig roundworm</name>
    <name type="synonym">Ascaris lumbricoides</name>
    <dbReference type="NCBI Taxonomy" id="6253"/>
    <lineage>
        <taxon>Eukaryota</taxon>
        <taxon>Metazoa</taxon>
        <taxon>Ecdysozoa</taxon>
        <taxon>Nematoda</taxon>
        <taxon>Chromadorea</taxon>
        <taxon>Rhabditida</taxon>
        <taxon>Spirurina</taxon>
        <taxon>Ascaridomorpha</taxon>
        <taxon>Ascaridoidea</taxon>
        <taxon>Ascarididae</taxon>
        <taxon>Ascaris</taxon>
    </lineage>
</organism>
<dbReference type="InterPro" id="IPR014009">
    <property type="entry name" value="PIK_FAT"/>
</dbReference>
<dbReference type="InterPro" id="IPR057564">
    <property type="entry name" value="HEAT_ATR"/>
</dbReference>
<dbReference type="InterPro" id="IPR003151">
    <property type="entry name" value="PIK-rel_kinase_FAT"/>
</dbReference>
<keyword evidence="5" id="KW-0808">Transferase</keyword>
<reference evidence="16" key="1">
    <citation type="journal article" date="2011" name="Genome Res.">
        <title>Deep small RNA sequencing from the nematode Ascaris reveals conservation, functional diversification, and novel developmental profiles.</title>
        <authorList>
            <person name="Wang J."/>
            <person name="Czech B."/>
            <person name="Crunk A."/>
            <person name="Wallace A."/>
            <person name="Mitreva M."/>
            <person name="Hannon G.J."/>
            <person name="Davis R.E."/>
        </authorList>
    </citation>
    <scope>NUCLEOTIDE SEQUENCE</scope>
</reference>
<evidence type="ECO:0000256" key="2">
    <source>
        <dbReference type="ARBA" id="ARBA00010769"/>
    </source>
</evidence>
<evidence type="ECO:0000256" key="5">
    <source>
        <dbReference type="ARBA" id="ARBA00022679"/>
    </source>
</evidence>
<evidence type="ECO:0000259" key="13">
    <source>
        <dbReference type="PROSITE" id="PS50290"/>
    </source>
</evidence>
<protein>
    <recommendedName>
        <fullName evidence="12">Serine/threonine-protein kinase ATR</fullName>
        <ecNumber evidence="3">2.7.11.1</ecNumber>
    </recommendedName>
</protein>
<dbReference type="GO" id="GO:0005524">
    <property type="term" value="F:ATP binding"/>
    <property type="evidence" value="ECO:0007669"/>
    <property type="project" value="UniProtKB-KW"/>
</dbReference>
<dbReference type="InterPro" id="IPR011009">
    <property type="entry name" value="Kinase-like_dom_sf"/>
</dbReference>
<evidence type="ECO:0000256" key="10">
    <source>
        <dbReference type="ARBA" id="ARBA00023204"/>
    </source>
</evidence>
<dbReference type="InterPro" id="IPR036940">
    <property type="entry name" value="PI3/4_kinase_cat_sf"/>
</dbReference>
<dbReference type="EC" id="2.7.11.1" evidence="3"/>
<dbReference type="SMART" id="SM00146">
    <property type="entry name" value="PI3Kc"/>
    <property type="match status" value="1"/>
</dbReference>
<evidence type="ECO:0000256" key="6">
    <source>
        <dbReference type="ARBA" id="ARBA00022741"/>
    </source>
</evidence>
<evidence type="ECO:0000256" key="3">
    <source>
        <dbReference type="ARBA" id="ARBA00012513"/>
    </source>
</evidence>
<dbReference type="InterPro" id="IPR056802">
    <property type="entry name" value="ATR-like_M-HEAT"/>
</dbReference>
<evidence type="ECO:0000256" key="8">
    <source>
        <dbReference type="ARBA" id="ARBA00022777"/>
    </source>
</evidence>
<dbReference type="PROSITE" id="PS00916">
    <property type="entry name" value="PI3_4_KINASE_2"/>
    <property type="match status" value="1"/>
</dbReference>
<proteinExistence type="evidence at transcript level"/>
<dbReference type="CDD" id="cd00892">
    <property type="entry name" value="PIKKc_ATR"/>
    <property type="match status" value="1"/>
</dbReference>
<keyword evidence="4" id="KW-0723">Serine/threonine-protein kinase</keyword>
<keyword evidence="9" id="KW-0067">ATP-binding</keyword>
<keyword evidence="11" id="KW-0539">Nucleus</keyword>
<dbReference type="PANTHER" id="PTHR11139">
    <property type="entry name" value="ATAXIA TELANGIECTASIA MUTATED ATM -RELATED"/>
    <property type="match status" value="1"/>
</dbReference>
<evidence type="ECO:0000259" key="15">
    <source>
        <dbReference type="PROSITE" id="PS51190"/>
    </source>
</evidence>
<evidence type="ECO:0000256" key="1">
    <source>
        <dbReference type="ARBA" id="ARBA00004123"/>
    </source>
</evidence>
<dbReference type="GO" id="GO:0006281">
    <property type="term" value="P:DNA repair"/>
    <property type="evidence" value="ECO:0007669"/>
    <property type="project" value="UniProtKB-KW"/>
</dbReference>
<dbReference type="GO" id="GO:0004674">
    <property type="term" value="F:protein serine/threonine kinase activity"/>
    <property type="evidence" value="ECO:0007669"/>
    <property type="project" value="UniProtKB-KW"/>
</dbReference>
<dbReference type="PROSITE" id="PS51189">
    <property type="entry name" value="FAT"/>
    <property type="match status" value="1"/>
</dbReference>
<keyword evidence="6" id="KW-0547">Nucleotide-binding</keyword>
<dbReference type="SMART" id="SM01343">
    <property type="entry name" value="FATC"/>
    <property type="match status" value="1"/>
</dbReference>
<evidence type="ECO:0000256" key="9">
    <source>
        <dbReference type="ARBA" id="ARBA00022840"/>
    </source>
</evidence>
<keyword evidence="10" id="KW-0234">DNA repair</keyword>
<keyword evidence="8 16" id="KW-0418">Kinase</keyword>
<evidence type="ECO:0000256" key="12">
    <source>
        <dbReference type="ARBA" id="ARBA00024420"/>
    </source>
</evidence>
<evidence type="ECO:0000313" key="16">
    <source>
        <dbReference type="EMBL" id="ADY40388.1"/>
    </source>
</evidence>
<evidence type="ECO:0000256" key="7">
    <source>
        <dbReference type="ARBA" id="ARBA00022763"/>
    </source>
</evidence>